<protein>
    <submittedName>
        <fullName evidence="1">Uncharacterized protein</fullName>
    </submittedName>
</protein>
<reference evidence="1 2" key="1">
    <citation type="submission" date="2024-01" db="EMBL/GenBank/DDBJ databases">
        <title>Novel species of the genus Luteimonas isolated from rivers.</title>
        <authorList>
            <person name="Lu H."/>
        </authorList>
    </citation>
    <scope>NUCLEOTIDE SEQUENCE [LARGE SCALE GENOMIC DNA]</scope>
    <source>
        <strain evidence="1 2">FXH3W</strain>
    </source>
</reference>
<sequence length="73" mass="7845">MNLDMSKVHQHLTANANAMVCAEHELSQVLESLERQDPADPLAIEVGMALDALNAAARHICRVRQGLGLQGGN</sequence>
<dbReference type="Proteomes" id="UP001356170">
    <property type="component" value="Unassembled WGS sequence"/>
</dbReference>
<gene>
    <name evidence="1" type="ORF">V3390_00250</name>
</gene>
<dbReference type="RefSeq" id="WP_331702857.1">
    <property type="nucleotide sequence ID" value="NZ_JAZHBO010000001.1"/>
</dbReference>
<keyword evidence="2" id="KW-1185">Reference proteome</keyword>
<proteinExistence type="predicted"/>
<evidence type="ECO:0000313" key="2">
    <source>
        <dbReference type="Proteomes" id="UP001356170"/>
    </source>
</evidence>
<dbReference type="EMBL" id="JAZHBO010000001">
    <property type="protein sequence ID" value="MEF2154678.1"/>
    <property type="molecule type" value="Genomic_DNA"/>
</dbReference>
<comment type="caution">
    <text evidence="1">The sequence shown here is derived from an EMBL/GenBank/DDBJ whole genome shotgun (WGS) entry which is preliminary data.</text>
</comment>
<name>A0ABU7UWS7_9GAMM</name>
<evidence type="ECO:0000313" key="1">
    <source>
        <dbReference type="EMBL" id="MEF2154678.1"/>
    </source>
</evidence>
<organism evidence="1 2">
    <name type="scientific">Aquilutibacter rugosus</name>
    <dbReference type="NCBI Taxonomy" id="3115820"/>
    <lineage>
        <taxon>Bacteria</taxon>
        <taxon>Pseudomonadati</taxon>
        <taxon>Pseudomonadota</taxon>
        <taxon>Gammaproteobacteria</taxon>
        <taxon>Lysobacterales</taxon>
        <taxon>Lysobacteraceae</taxon>
        <taxon>Aquilutibacter</taxon>
    </lineage>
</organism>
<accession>A0ABU7UWS7</accession>